<organism evidence="1 2">
    <name type="scientific">Candidatus Uhrbacteria bacterium RIFCSPLOWO2_02_FULL_53_10</name>
    <dbReference type="NCBI Taxonomy" id="1802411"/>
    <lineage>
        <taxon>Bacteria</taxon>
        <taxon>Candidatus Uhriibacteriota</taxon>
    </lineage>
</organism>
<protein>
    <submittedName>
        <fullName evidence="1">Uncharacterized protein</fullName>
    </submittedName>
</protein>
<dbReference type="EMBL" id="MGET01000006">
    <property type="protein sequence ID" value="OGL90323.1"/>
    <property type="molecule type" value="Genomic_DNA"/>
</dbReference>
<sequence>MDEVYKLPGSINDEESELYKGWVACQTGEAKTCEWGTPAPIEPTPAPSPEPEIFPSTLELNIFTGSSTITIPVTVPQPVTPTFVPAPAPTSVPVPVIKPSAVVPQTIELEATELEAPPTPEEAVAIAEQEVIDAFENSEYDKIHARTVMVTLPDGSTQRVLVMPRPGTRHWGFEYSIDGQSYTKTIRRLLNPPLTTRLWGKIRRIVAGKPTEQRAIDQIAKNLLVAKFRNTTDNTGRTSFVNRSDFASMLAAYAKRRDLGDSSITLFDNGSEFLELVRVRNRSVNDLDLKLFEAGYQELLLLRDFQQLQAP</sequence>
<name>A0A1F7VIG8_9BACT</name>
<evidence type="ECO:0000313" key="1">
    <source>
        <dbReference type="EMBL" id="OGL90323.1"/>
    </source>
</evidence>
<proteinExistence type="predicted"/>
<evidence type="ECO:0000313" key="2">
    <source>
        <dbReference type="Proteomes" id="UP000177574"/>
    </source>
</evidence>
<accession>A0A1F7VIG8</accession>
<dbReference type="AlphaFoldDB" id="A0A1F7VIG8"/>
<reference evidence="1 2" key="1">
    <citation type="journal article" date="2016" name="Nat. Commun.">
        <title>Thousands of microbial genomes shed light on interconnected biogeochemical processes in an aquifer system.</title>
        <authorList>
            <person name="Anantharaman K."/>
            <person name="Brown C.T."/>
            <person name="Hug L.A."/>
            <person name="Sharon I."/>
            <person name="Castelle C.J."/>
            <person name="Probst A.J."/>
            <person name="Thomas B.C."/>
            <person name="Singh A."/>
            <person name="Wilkins M.J."/>
            <person name="Karaoz U."/>
            <person name="Brodie E.L."/>
            <person name="Williams K.H."/>
            <person name="Hubbard S.S."/>
            <person name="Banfield J.F."/>
        </authorList>
    </citation>
    <scope>NUCLEOTIDE SEQUENCE [LARGE SCALE GENOMIC DNA]</scope>
</reference>
<gene>
    <name evidence="1" type="ORF">A3I45_02660</name>
</gene>
<dbReference type="Proteomes" id="UP000177574">
    <property type="component" value="Unassembled WGS sequence"/>
</dbReference>
<comment type="caution">
    <text evidence="1">The sequence shown here is derived from an EMBL/GenBank/DDBJ whole genome shotgun (WGS) entry which is preliminary data.</text>
</comment>